<keyword evidence="1" id="KW-0812">Transmembrane</keyword>
<proteinExistence type="predicted"/>
<dbReference type="AlphaFoldDB" id="A0A7R8ZC32"/>
<reference evidence="2" key="1">
    <citation type="submission" date="2020-11" db="EMBL/GenBank/DDBJ databases">
        <authorList>
            <person name="Tran Van P."/>
        </authorList>
    </citation>
    <scope>NUCLEOTIDE SEQUENCE</scope>
</reference>
<name>A0A7R8ZC32_TIMDO</name>
<evidence type="ECO:0000256" key="1">
    <source>
        <dbReference type="SAM" id="Phobius"/>
    </source>
</evidence>
<sequence length="82" mass="8939">MSAGTTTDKRYTYGITALTTLLGAITTSFLPETLNQKLPETLADAAVFGKDQKFWALYQKSNIVLDGADVPLKTKEKPDMPS</sequence>
<organism evidence="2">
    <name type="scientific">Timema douglasi</name>
    <name type="common">Walking stick</name>
    <dbReference type="NCBI Taxonomy" id="61478"/>
    <lineage>
        <taxon>Eukaryota</taxon>
        <taxon>Metazoa</taxon>
        <taxon>Ecdysozoa</taxon>
        <taxon>Arthropoda</taxon>
        <taxon>Hexapoda</taxon>
        <taxon>Insecta</taxon>
        <taxon>Pterygota</taxon>
        <taxon>Neoptera</taxon>
        <taxon>Polyneoptera</taxon>
        <taxon>Phasmatodea</taxon>
        <taxon>Timematodea</taxon>
        <taxon>Timematoidea</taxon>
        <taxon>Timematidae</taxon>
        <taxon>Timema</taxon>
    </lineage>
</organism>
<protein>
    <submittedName>
        <fullName evidence="2">Uncharacterized protein</fullName>
    </submittedName>
</protein>
<keyword evidence="1" id="KW-0472">Membrane</keyword>
<dbReference type="EMBL" id="OA567876">
    <property type="protein sequence ID" value="CAD7200913.1"/>
    <property type="molecule type" value="Genomic_DNA"/>
</dbReference>
<evidence type="ECO:0000313" key="2">
    <source>
        <dbReference type="EMBL" id="CAD7200913.1"/>
    </source>
</evidence>
<accession>A0A7R8ZC32</accession>
<keyword evidence="1" id="KW-1133">Transmembrane helix</keyword>
<feature type="transmembrane region" description="Helical" evidence="1">
    <location>
        <begin position="12"/>
        <end position="30"/>
    </location>
</feature>
<gene>
    <name evidence="2" type="ORF">TDIB3V08_LOCUS7124</name>
</gene>